<dbReference type="InParanoid" id="E9HSS6"/>
<dbReference type="EMBL" id="GL732756">
    <property type="protein sequence ID" value="EFX65217.1"/>
    <property type="molecule type" value="Genomic_DNA"/>
</dbReference>
<dbReference type="OrthoDB" id="10346234at2759"/>
<sequence>MTVRLTDVKKQQILKQVWETISLGSNKLPAKELAKTLGKIVATEPALGPVVIVAARAAYLRLDEAVCDRGWHTQLTMDKESIDGLTFFAENCSSFDNSPIRSAATEISVLSIIRPPDNFIKKGFVANHARTDNEKIWASDLCVFNKRVYEWDFLCNNSESKIRLGIDRSTYLAGMESERQPPNRLSCLSVAPFAAAEVAPPLFPECSP</sequence>
<proteinExistence type="predicted"/>
<accession>E9HSS6</accession>
<keyword evidence="2" id="KW-1185">Reference proteome</keyword>
<reference evidence="1 2" key="1">
    <citation type="journal article" date="2011" name="Science">
        <title>The ecoresponsive genome of Daphnia pulex.</title>
        <authorList>
            <person name="Colbourne J.K."/>
            <person name="Pfrender M.E."/>
            <person name="Gilbert D."/>
            <person name="Thomas W.K."/>
            <person name="Tucker A."/>
            <person name="Oakley T.H."/>
            <person name="Tokishita S."/>
            <person name="Aerts A."/>
            <person name="Arnold G.J."/>
            <person name="Basu M.K."/>
            <person name="Bauer D.J."/>
            <person name="Caceres C.E."/>
            <person name="Carmel L."/>
            <person name="Casola C."/>
            <person name="Choi J.H."/>
            <person name="Detter J.C."/>
            <person name="Dong Q."/>
            <person name="Dusheyko S."/>
            <person name="Eads B.D."/>
            <person name="Frohlich T."/>
            <person name="Geiler-Samerotte K.A."/>
            <person name="Gerlach D."/>
            <person name="Hatcher P."/>
            <person name="Jogdeo S."/>
            <person name="Krijgsveld J."/>
            <person name="Kriventseva E.V."/>
            <person name="Kultz D."/>
            <person name="Laforsch C."/>
            <person name="Lindquist E."/>
            <person name="Lopez J."/>
            <person name="Manak J.R."/>
            <person name="Muller J."/>
            <person name="Pangilinan J."/>
            <person name="Patwardhan R.P."/>
            <person name="Pitluck S."/>
            <person name="Pritham E.J."/>
            <person name="Rechtsteiner A."/>
            <person name="Rho M."/>
            <person name="Rogozin I.B."/>
            <person name="Sakarya O."/>
            <person name="Salamov A."/>
            <person name="Schaack S."/>
            <person name="Shapiro H."/>
            <person name="Shiga Y."/>
            <person name="Skalitzky C."/>
            <person name="Smith Z."/>
            <person name="Souvorov A."/>
            <person name="Sung W."/>
            <person name="Tang Z."/>
            <person name="Tsuchiya D."/>
            <person name="Tu H."/>
            <person name="Vos H."/>
            <person name="Wang M."/>
            <person name="Wolf Y.I."/>
            <person name="Yamagata H."/>
            <person name="Yamada T."/>
            <person name="Ye Y."/>
            <person name="Shaw J.R."/>
            <person name="Andrews J."/>
            <person name="Crease T.J."/>
            <person name="Tang H."/>
            <person name="Lucas S.M."/>
            <person name="Robertson H.M."/>
            <person name="Bork P."/>
            <person name="Koonin E.V."/>
            <person name="Zdobnov E.M."/>
            <person name="Grigoriev I.V."/>
            <person name="Lynch M."/>
            <person name="Boore J.L."/>
        </authorList>
    </citation>
    <scope>NUCLEOTIDE SEQUENCE [LARGE SCALE GENOMIC DNA]</scope>
</reference>
<evidence type="ECO:0000313" key="1">
    <source>
        <dbReference type="EMBL" id="EFX65217.1"/>
    </source>
</evidence>
<dbReference type="HOGENOM" id="CLU_1322095_0_0_1"/>
<dbReference type="AlphaFoldDB" id="E9HSS6"/>
<gene>
    <name evidence="1" type="ORF">DAPPUDRAFT_117470</name>
</gene>
<dbReference type="Proteomes" id="UP000000305">
    <property type="component" value="Unassembled WGS sequence"/>
</dbReference>
<name>E9HSS6_DAPPU</name>
<dbReference type="KEGG" id="dpx:DAPPUDRAFT_117470"/>
<protein>
    <submittedName>
        <fullName evidence="1">Uncharacterized protein</fullName>
    </submittedName>
</protein>
<evidence type="ECO:0000313" key="2">
    <source>
        <dbReference type="Proteomes" id="UP000000305"/>
    </source>
</evidence>
<organism evidence="1 2">
    <name type="scientific">Daphnia pulex</name>
    <name type="common">Water flea</name>
    <dbReference type="NCBI Taxonomy" id="6669"/>
    <lineage>
        <taxon>Eukaryota</taxon>
        <taxon>Metazoa</taxon>
        <taxon>Ecdysozoa</taxon>
        <taxon>Arthropoda</taxon>
        <taxon>Crustacea</taxon>
        <taxon>Branchiopoda</taxon>
        <taxon>Diplostraca</taxon>
        <taxon>Cladocera</taxon>
        <taxon>Anomopoda</taxon>
        <taxon>Daphniidae</taxon>
        <taxon>Daphnia</taxon>
    </lineage>
</organism>